<evidence type="ECO:0000256" key="2">
    <source>
        <dbReference type="SAM" id="Phobius"/>
    </source>
</evidence>
<organism evidence="3 4">
    <name type="scientific">Xylanimonas ulmi</name>
    <dbReference type="NCBI Taxonomy" id="228973"/>
    <lineage>
        <taxon>Bacteria</taxon>
        <taxon>Bacillati</taxon>
        <taxon>Actinomycetota</taxon>
        <taxon>Actinomycetes</taxon>
        <taxon>Micrococcales</taxon>
        <taxon>Promicromonosporaceae</taxon>
        <taxon>Xylanimonas</taxon>
    </lineage>
</organism>
<dbReference type="Proteomes" id="UP000293852">
    <property type="component" value="Unassembled WGS sequence"/>
</dbReference>
<keyword evidence="2" id="KW-1133">Transmembrane helix</keyword>
<dbReference type="AlphaFoldDB" id="A0A4Q7M7E4"/>
<name>A0A4Q7M7E4_9MICO</name>
<proteinExistence type="predicted"/>
<feature type="region of interest" description="Disordered" evidence="1">
    <location>
        <begin position="62"/>
        <end position="119"/>
    </location>
</feature>
<feature type="compositionally biased region" description="Low complexity" evidence="1">
    <location>
        <begin position="93"/>
        <end position="102"/>
    </location>
</feature>
<keyword evidence="4" id="KW-1185">Reference proteome</keyword>
<sequence>MMAANNPPGAAWADGAAPVREQRRGWRVEVVLAALAAVLVGVGAWAVASPGSPQVADRLGAASAAGSGPAGVAVTGPTATEPGVTGTVEARRGPAGPAAPGARAGGGQRAGSRPGADAQAATADVIEAAWAGPAVGLDWRGNARPIATRATFVGDRVAVPGDLVTRTLTVRNAGPADGVMRVDVVPRAAVGPRDDGAALERNVRLMWDVGQVAGGEVMDTLLRRAETEVAAVRVARDATVPVTVGFTMPFESTEQDVARLQRLEFDVVVTIEGASDDVTPFSWLPRTGASGLTVGLLGLALLTLSIWLRIARRRALCDLCSRRADTETTRLLTASGAGAPRPVALCRDCATRYGRLLGGVGGAASSD</sequence>
<protein>
    <recommendedName>
        <fullName evidence="5">DUF11 domain-containing protein</fullName>
    </recommendedName>
</protein>
<comment type="caution">
    <text evidence="3">The sequence shown here is derived from an EMBL/GenBank/DDBJ whole genome shotgun (WGS) entry which is preliminary data.</text>
</comment>
<feature type="transmembrane region" description="Helical" evidence="2">
    <location>
        <begin position="30"/>
        <end position="48"/>
    </location>
</feature>
<gene>
    <name evidence="3" type="ORF">EV386_2346</name>
</gene>
<evidence type="ECO:0000313" key="4">
    <source>
        <dbReference type="Proteomes" id="UP000293852"/>
    </source>
</evidence>
<feature type="compositionally biased region" description="Low complexity" evidence="1">
    <location>
        <begin position="62"/>
        <end position="77"/>
    </location>
</feature>
<evidence type="ECO:0000313" key="3">
    <source>
        <dbReference type="EMBL" id="RZS62029.1"/>
    </source>
</evidence>
<reference evidence="3 4" key="1">
    <citation type="submission" date="2019-02" db="EMBL/GenBank/DDBJ databases">
        <title>Sequencing the genomes of 1000 actinobacteria strains.</title>
        <authorList>
            <person name="Klenk H.-P."/>
        </authorList>
    </citation>
    <scope>NUCLEOTIDE SEQUENCE [LARGE SCALE GENOMIC DNA]</scope>
    <source>
        <strain evidence="3 4">DSM 16932</strain>
    </source>
</reference>
<evidence type="ECO:0008006" key="5">
    <source>
        <dbReference type="Google" id="ProtNLM"/>
    </source>
</evidence>
<keyword evidence="2" id="KW-0472">Membrane</keyword>
<keyword evidence="2" id="KW-0812">Transmembrane</keyword>
<accession>A0A4Q7M7E4</accession>
<evidence type="ECO:0000256" key="1">
    <source>
        <dbReference type="SAM" id="MobiDB-lite"/>
    </source>
</evidence>
<dbReference type="EMBL" id="SGWX01000001">
    <property type="protein sequence ID" value="RZS62029.1"/>
    <property type="molecule type" value="Genomic_DNA"/>
</dbReference>
<feature type="transmembrane region" description="Helical" evidence="2">
    <location>
        <begin position="289"/>
        <end position="308"/>
    </location>
</feature>